<evidence type="ECO:0000256" key="6">
    <source>
        <dbReference type="ARBA" id="ARBA00023004"/>
    </source>
</evidence>
<dbReference type="InterPro" id="IPR019574">
    <property type="entry name" value="NADH_UbQ_OxRdtase_Gsu_4Fe4S-bd"/>
</dbReference>
<accession>A0A850P6L9</accession>
<keyword evidence="5 10" id="KW-1278">Translocase</keyword>
<evidence type="ECO:0000256" key="1">
    <source>
        <dbReference type="ARBA" id="ARBA00001966"/>
    </source>
</evidence>
<sequence length="689" mass="74231">MVKVQVDDVIVDVPPGSSALQACEAAGKEIPRFCYHERLSVAGNCRMCLVEVVRAPKPVASCGFPVGEGMIIKTDTEVVRRARRAVMEFLLINHPLDCPICDQGGECDLQDQAFGYGSGRSRYLEEKRAVVDKDLGPLVKTVMTRCIQCTRCVRFSTEIAGTPELGAVSRGESLEITNYVEKALTSELSGNLIDICPVGALTSKPYAFHARPWEMKKTDAIDVMDAVGTNIRLQARGASVMRIMPRVNDAVNEEWLADKGRFSVDGLTRRRLDTPWVRVHGKLTKVSWQDAFVAIAQRLKVVPGNRIGAIAGDLCDTESLYALRLLMESLGSANLDCRQDGAQYDVSNRAFYTFNSTIAGIEEADALLVVGAVPRHEAPVLNARIRKRFLAAGRDKFPIAYVGAPPTDPTYDYDLIGEGPSALADLLDGRHAFADVLAGAKKPMIILGHGALTRPDAQAILAACWALADKVGALTPDWHGFNVLHTAASRVAGLDLGFLPGAGGRTAAGMMSGGVDVLWLLGADEMDMHRIGPETFVIYQGHHGDAGAARADVILPGAAYTEKSGTYVNTEGRVQRSFQAVFPPGDAREDWRILRALSETLGHALPFDTLDALRARMEAEHPVLARLDTAPRFGGAGLAAPAAEGAIGSEPFHPVIADYYETNAVSRASPTMAECSRVYARPALVQAAE</sequence>
<dbReference type="NCBIfam" id="TIGR01973">
    <property type="entry name" value="NuoG"/>
    <property type="match status" value="1"/>
</dbReference>
<dbReference type="GO" id="GO:0042773">
    <property type="term" value="P:ATP synthesis coupled electron transport"/>
    <property type="evidence" value="ECO:0007669"/>
    <property type="project" value="InterPro"/>
</dbReference>
<dbReference type="PROSITE" id="PS51257">
    <property type="entry name" value="PROKAR_LIPOPROTEIN"/>
    <property type="match status" value="1"/>
</dbReference>
<dbReference type="SUPFAM" id="SSF54292">
    <property type="entry name" value="2Fe-2S ferredoxin-like"/>
    <property type="match status" value="1"/>
</dbReference>
<keyword evidence="7 10" id="KW-0411">Iron-sulfur</keyword>
<dbReference type="Pfam" id="PF13510">
    <property type="entry name" value="Fer2_4"/>
    <property type="match status" value="1"/>
</dbReference>
<dbReference type="Pfam" id="PF09326">
    <property type="entry name" value="NADH_dhqG_C"/>
    <property type="match status" value="1"/>
</dbReference>
<dbReference type="GO" id="GO:0046872">
    <property type="term" value="F:metal ion binding"/>
    <property type="evidence" value="ECO:0007669"/>
    <property type="project" value="UniProtKB-UniRule"/>
</dbReference>
<feature type="domain" description="4Fe-4S His(Cys)3-ligated-type" evidence="13">
    <location>
        <begin position="78"/>
        <end position="117"/>
    </location>
</feature>
<comment type="function">
    <text evidence="10">NDH-1 shuttles electrons from NADH, via FMN and iron-sulfur (Fe-S) centers, to quinones in the respiratory chain. Couples the redox reaction to proton translocation (for every two electrons transferred, four hydrogen ions are translocated across the cytoplasmic membrane), and thus conserves the redox energy in a proton gradient.</text>
</comment>
<dbReference type="InterPro" id="IPR036010">
    <property type="entry name" value="2Fe-2S_ferredoxin-like_sf"/>
</dbReference>
<dbReference type="InterPro" id="IPR050123">
    <property type="entry name" value="Prok_molybdopt-oxidoreductase"/>
</dbReference>
<dbReference type="FunFam" id="3.10.20.740:FF:000001">
    <property type="entry name" value="NADH-quinone oxidoreductase subunit G"/>
    <property type="match status" value="1"/>
</dbReference>
<evidence type="ECO:0000256" key="3">
    <source>
        <dbReference type="ARBA" id="ARBA00022485"/>
    </source>
</evidence>
<keyword evidence="15" id="KW-1185">Reference proteome</keyword>
<dbReference type="PROSITE" id="PS51085">
    <property type="entry name" value="2FE2S_FER_2"/>
    <property type="match status" value="1"/>
</dbReference>
<proteinExistence type="inferred from homology"/>
<dbReference type="EMBL" id="JABXXR010000010">
    <property type="protein sequence ID" value="NVN39504.1"/>
    <property type="molecule type" value="Genomic_DNA"/>
</dbReference>
<dbReference type="PROSITE" id="PS00643">
    <property type="entry name" value="COMPLEX1_75K_3"/>
    <property type="match status" value="1"/>
</dbReference>
<dbReference type="InterPro" id="IPR010228">
    <property type="entry name" value="NADH_UbQ_OxRdtase_Gsu"/>
</dbReference>
<dbReference type="InterPro" id="IPR006656">
    <property type="entry name" value="Mopterin_OxRdtase"/>
</dbReference>
<protein>
    <recommendedName>
        <fullName evidence="10">NADH-quinone oxidoreductase</fullName>
        <ecNumber evidence="10">7.1.1.-</ecNumber>
    </recommendedName>
</protein>
<comment type="similarity">
    <text evidence="2 10">Belongs to the complex I 75 kDa subunit family.</text>
</comment>
<dbReference type="CDD" id="cd00207">
    <property type="entry name" value="fer2"/>
    <property type="match status" value="1"/>
</dbReference>
<dbReference type="Pfam" id="PF00384">
    <property type="entry name" value="Molybdopterin"/>
    <property type="match status" value="1"/>
</dbReference>
<name>A0A850P6L9_9PROT</name>
<organism evidence="14 15">
    <name type="scientific">Ameyamaea chiangmaiensis</name>
    <dbReference type="NCBI Taxonomy" id="442969"/>
    <lineage>
        <taxon>Bacteria</taxon>
        <taxon>Pseudomonadati</taxon>
        <taxon>Pseudomonadota</taxon>
        <taxon>Alphaproteobacteria</taxon>
        <taxon>Acetobacterales</taxon>
        <taxon>Acetobacteraceae</taxon>
        <taxon>Ameyamaea</taxon>
    </lineage>
</organism>
<dbReference type="InterPro" id="IPR001041">
    <property type="entry name" value="2Fe-2S_ferredoxin-type"/>
</dbReference>
<dbReference type="Gene3D" id="3.30.70.20">
    <property type="match status" value="1"/>
</dbReference>
<dbReference type="Pfam" id="PF22117">
    <property type="entry name" value="Fer4_Nqo3"/>
    <property type="match status" value="1"/>
</dbReference>
<evidence type="ECO:0000256" key="4">
    <source>
        <dbReference type="ARBA" id="ARBA00022723"/>
    </source>
</evidence>
<dbReference type="CDD" id="cd02773">
    <property type="entry name" value="MopB_Res-Cmplx1_Nad11"/>
    <property type="match status" value="1"/>
</dbReference>
<dbReference type="Gene3D" id="3.10.20.740">
    <property type="match status" value="1"/>
</dbReference>
<dbReference type="PROSITE" id="PS00642">
    <property type="entry name" value="COMPLEX1_75K_2"/>
    <property type="match status" value="1"/>
</dbReference>
<evidence type="ECO:0000256" key="5">
    <source>
        <dbReference type="ARBA" id="ARBA00022967"/>
    </source>
</evidence>
<feature type="domain" description="2Fe-2S ferredoxin-type" evidence="11">
    <location>
        <begin position="1"/>
        <end position="78"/>
    </location>
</feature>
<evidence type="ECO:0000259" key="12">
    <source>
        <dbReference type="PROSITE" id="PS51669"/>
    </source>
</evidence>
<evidence type="ECO:0000259" key="13">
    <source>
        <dbReference type="PROSITE" id="PS51839"/>
    </source>
</evidence>
<dbReference type="GO" id="GO:0016651">
    <property type="term" value="F:oxidoreductase activity, acting on NAD(P)H"/>
    <property type="evidence" value="ECO:0007669"/>
    <property type="project" value="InterPro"/>
</dbReference>
<dbReference type="FunFam" id="3.30.70.20:FF:000002">
    <property type="entry name" value="NADH-ubiquinone oxidoreductase 75 kDa subunit"/>
    <property type="match status" value="1"/>
</dbReference>
<feature type="domain" description="4Fe-4S Mo/W bis-MGD-type" evidence="12">
    <location>
        <begin position="215"/>
        <end position="271"/>
    </location>
</feature>
<reference evidence="14 15" key="1">
    <citation type="submission" date="2020-06" db="EMBL/GenBank/DDBJ databases">
        <title>Description of novel acetic acid bacteria.</title>
        <authorList>
            <person name="Sombolestani A."/>
        </authorList>
    </citation>
    <scope>NUCLEOTIDE SEQUENCE [LARGE SCALE GENOMIC DNA]</scope>
    <source>
        <strain evidence="14 15">LMG 27010</strain>
    </source>
</reference>
<dbReference type="Proteomes" id="UP000585665">
    <property type="component" value="Unassembled WGS sequence"/>
</dbReference>
<dbReference type="Pfam" id="PF22151">
    <property type="entry name" value="Fer4_NDSU1"/>
    <property type="match status" value="1"/>
</dbReference>
<keyword evidence="14" id="KW-0560">Oxidoreductase</keyword>
<dbReference type="GO" id="GO:0048038">
    <property type="term" value="F:quinone binding"/>
    <property type="evidence" value="ECO:0007669"/>
    <property type="project" value="UniProtKB-UniRule"/>
</dbReference>
<evidence type="ECO:0000256" key="8">
    <source>
        <dbReference type="ARBA" id="ARBA00023027"/>
    </source>
</evidence>
<evidence type="ECO:0000313" key="14">
    <source>
        <dbReference type="EMBL" id="NVN39504.1"/>
    </source>
</evidence>
<dbReference type="Gene3D" id="3.40.50.740">
    <property type="match status" value="1"/>
</dbReference>
<dbReference type="GO" id="GO:0016020">
    <property type="term" value="C:membrane"/>
    <property type="evidence" value="ECO:0007669"/>
    <property type="project" value="InterPro"/>
</dbReference>
<evidence type="ECO:0000256" key="10">
    <source>
        <dbReference type="RuleBase" id="RU003525"/>
    </source>
</evidence>
<dbReference type="GO" id="GO:0051537">
    <property type="term" value="F:2 iron, 2 sulfur cluster binding"/>
    <property type="evidence" value="ECO:0007669"/>
    <property type="project" value="UniProtKB-UniRule"/>
</dbReference>
<comment type="cofactor">
    <cofactor evidence="1 10">
        <name>[4Fe-4S] cluster</name>
        <dbReference type="ChEBI" id="CHEBI:49883"/>
    </cofactor>
</comment>
<dbReference type="SUPFAM" id="SSF54862">
    <property type="entry name" value="4Fe-4S ferredoxins"/>
    <property type="match status" value="1"/>
</dbReference>
<dbReference type="FunFam" id="3.30.200.210:FF:000002">
    <property type="entry name" value="NADH-ubiquinone oxidoreductase 75 kDa subunit"/>
    <property type="match status" value="1"/>
</dbReference>
<evidence type="ECO:0000259" key="11">
    <source>
        <dbReference type="PROSITE" id="PS51085"/>
    </source>
</evidence>
<dbReference type="PROSITE" id="PS51839">
    <property type="entry name" value="4FE4S_HC3"/>
    <property type="match status" value="1"/>
</dbReference>
<dbReference type="InterPro" id="IPR000283">
    <property type="entry name" value="NADH_UbQ_OxRdtase_75kDa_su_CS"/>
</dbReference>
<evidence type="ECO:0000256" key="7">
    <source>
        <dbReference type="ARBA" id="ARBA00023014"/>
    </source>
</evidence>
<comment type="cofactor">
    <cofactor evidence="10">
        <name>[2Fe-2S] cluster</name>
        <dbReference type="ChEBI" id="CHEBI:190135"/>
    </cofactor>
    <text evidence="10">Binds 1 [2Fe-2S] cluster per subunit.</text>
</comment>
<keyword evidence="10" id="KW-0001">2Fe-2S</keyword>
<dbReference type="PANTHER" id="PTHR43105:SF13">
    <property type="entry name" value="NADH-UBIQUINONE OXIDOREDUCTASE 75 KDA SUBUNIT, MITOCHONDRIAL"/>
    <property type="match status" value="1"/>
</dbReference>
<keyword evidence="10" id="KW-0874">Quinone</keyword>
<comment type="catalytic activity">
    <reaction evidence="9 10">
        <text>a quinone + NADH + 5 H(+)(in) = a quinol + NAD(+) + 4 H(+)(out)</text>
        <dbReference type="Rhea" id="RHEA:57888"/>
        <dbReference type="ChEBI" id="CHEBI:15378"/>
        <dbReference type="ChEBI" id="CHEBI:24646"/>
        <dbReference type="ChEBI" id="CHEBI:57540"/>
        <dbReference type="ChEBI" id="CHEBI:57945"/>
        <dbReference type="ChEBI" id="CHEBI:132124"/>
    </reaction>
</comment>
<dbReference type="PROSITE" id="PS51669">
    <property type="entry name" value="4FE4S_MOW_BIS_MGD"/>
    <property type="match status" value="1"/>
</dbReference>
<keyword evidence="4 10" id="KW-0479">Metal-binding</keyword>
<dbReference type="RefSeq" id="WP_176612508.1">
    <property type="nucleotide sequence ID" value="NZ_JABXXR010000010.1"/>
</dbReference>
<dbReference type="EC" id="7.1.1.-" evidence="10"/>
<dbReference type="SUPFAM" id="SSF53706">
    <property type="entry name" value="Formate dehydrogenase/DMSO reductase, domains 1-3"/>
    <property type="match status" value="1"/>
</dbReference>
<dbReference type="PROSITE" id="PS00641">
    <property type="entry name" value="COMPLEX1_75K_1"/>
    <property type="match status" value="1"/>
</dbReference>
<keyword evidence="6 10" id="KW-0408">Iron</keyword>
<dbReference type="GO" id="GO:0008137">
    <property type="term" value="F:NADH dehydrogenase (ubiquinone) activity"/>
    <property type="evidence" value="ECO:0007669"/>
    <property type="project" value="UniProtKB-UniRule"/>
</dbReference>
<dbReference type="SMART" id="SM00929">
    <property type="entry name" value="NADH-G_4Fe-4S_3"/>
    <property type="match status" value="1"/>
</dbReference>
<keyword evidence="3 10" id="KW-0004">4Fe-4S</keyword>
<dbReference type="Pfam" id="PF10588">
    <property type="entry name" value="NADH-G_4Fe-4S_3"/>
    <property type="match status" value="1"/>
</dbReference>
<dbReference type="InterPro" id="IPR015405">
    <property type="entry name" value="NDUFS1-like_C"/>
</dbReference>
<dbReference type="PANTHER" id="PTHR43105">
    <property type="entry name" value="RESPIRATORY NITRATE REDUCTASE"/>
    <property type="match status" value="1"/>
</dbReference>
<dbReference type="GO" id="GO:0051539">
    <property type="term" value="F:4 iron, 4 sulfur cluster binding"/>
    <property type="evidence" value="ECO:0007669"/>
    <property type="project" value="UniProtKB-KW"/>
</dbReference>
<dbReference type="InterPro" id="IPR054351">
    <property type="entry name" value="NADH_UbQ_OxRdtase_ferredoxin"/>
</dbReference>
<dbReference type="InterPro" id="IPR006963">
    <property type="entry name" value="Mopterin_OxRdtase_4Fe-4S_dom"/>
</dbReference>
<gene>
    <name evidence="14" type="ORF">HUK82_02835</name>
</gene>
<evidence type="ECO:0000256" key="9">
    <source>
        <dbReference type="ARBA" id="ARBA00047712"/>
    </source>
</evidence>
<dbReference type="AlphaFoldDB" id="A0A850P6L9"/>
<evidence type="ECO:0000256" key="2">
    <source>
        <dbReference type="ARBA" id="ARBA00005404"/>
    </source>
</evidence>
<dbReference type="Gene3D" id="3.30.200.210">
    <property type="match status" value="1"/>
</dbReference>
<comment type="caution">
    <text evidence="14">The sequence shown here is derived from an EMBL/GenBank/DDBJ whole genome shotgun (WGS) entry which is preliminary data.</text>
</comment>
<keyword evidence="8 10" id="KW-0520">NAD</keyword>
<evidence type="ECO:0000313" key="15">
    <source>
        <dbReference type="Proteomes" id="UP000585665"/>
    </source>
</evidence>